<dbReference type="GO" id="GO:0005737">
    <property type="term" value="C:cytoplasm"/>
    <property type="evidence" value="ECO:0007669"/>
    <property type="project" value="TreeGrafter"/>
</dbReference>
<dbReference type="GO" id="GO:0031177">
    <property type="term" value="F:phosphopantetheine binding"/>
    <property type="evidence" value="ECO:0007669"/>
    <property type="project" value="TreeGrafter"/>
</dbReference>
<dbReference type="GO" id="GO:0044550">
    <property type="term" value="P:secondary metabolite biosynthetic process"/>
    <property type="evidence" value="ECO:0007669"/>
    <property type="project" value="TreeGrafter"/>
</dbReference>
<protein>
    <recommendedName>
        <fullName evidence="1">Condensation domain-containing protein</fullName>
    </recommendedName>
</protein>
<dbReference type="GO" id="GO:0003824">
    <property type="term" value="F:catalytic activity"/>
    <property type="evidence" value="ECO:0007669"/>
    <property type="project" value="InterPro"/>
</dbReference>
<dbReference type="GO" id="GO:0008610">
    <property type="term" value="P:lipid biosynthetic process"/>
    <property type="evidence" value="ECO:0007669"/>
    <property type="project" value="UniProtKB-ARBA"/>
</dbReference>
<dbReference type="Gene3D" id="3.30.559.30">
    <property type="entry name" value="Nonribosomal peptide synthetase, condensation domain"/>
    <property type="match status" value="1"/>
</dbReference>
<dbReference type="AlphaFoldDB" id="A0A917WR57"/>
<dbReference type="Proteomes" id="UP000642070">
    <property type="component" value="Unassembled WGS sequence"/>
</dbReference>
<evidence type="ECO:0000313" key="2">
    <source>
        <dbReference type="EMBL" id="GGM22021.1"/>
    </source>
</evidence>
<sequence>MVERIRVRFEGDGAGTGGLAWGQQQVWQAMIELGSSMAMGGVVPVQDGRTAGDFAEELRFFMSRYGAMRSLLRFGPGGPADVTLEVFGTGEATLEVHDAAPAEDPAAVAAALLAEWRARLFDYANEWPIRMAVVRAAGAVTHVVVLVCHLATDGAGLATMIRELGERDPATGQPARPYSAMQPLDLVATQASRAAQRQSDNALRYWEGHLRTVPTRRFTSHGERPGPRFRRVVWQSRALHLAADRLAAALGTDPGAVLLAAYAVAFGRVTGSHPFVTQVIVGNRFRSGLADLVSPLAQNGLVVIDVAGATPAEAVERARQASMSASKYAYYAPGPRAELIERVSRERGEPVALGVLWNDRRGNVPRSAASDEHPEESRVIDEQALPFFNEELMLNVDDVPDTVQITTEIDTWSLPIEGLHALLKEMETFTVEAASQPVS</sequence>
<dbReference type="Pfam" id="PF00668">
    <property type="entry name" value="Condensation"/>
    <property type="match status" value="1"/>
</dbReference>
<accession>A0A917WR57</accession>
<dbReference type="EMBL" id="BMPI01000009">
    <property type="protein sequence ID" value="GGM22021.1"/>
    <property type="molecule type" value="Genomic_DNA"/>
</dbReference>
<feature type="domain" description="Condensation" evidence="1">
    <location>
        <begin position="56"/>
        <end position="331"/>
    </location>
</feature>
<dbReference type="InterPro" id="IPR023213">
    <property type="entry name" value="CAT-like_dom_sf"/>
</dbReference>
<gene>
    <name evidence="2" type="ORF">GCM10007977_023980</name>
</gene>
<evidence type="ECO:0000313" key="3">
    <source>
        <dbReference type="Proteomes" id="UP000642070"/>
    </source>
</evidence>
<comment type="caution">
    <text evidence="2">The sequence shown here is derived from an EMBL/GenBank/DDBJ whole genome shotgun (WGS) entry which is preliminary data.</text>
</comment>
<reference evidence="2" key="1">
    <citation type="journal article" date="2014" name="Int. J. Syst. Evol. Microbiol.">
        <title>Complete genome sequence of Corynebacterium casei LMG S-19264T (=DSM 44701T), isolated from a smear-ripened cheese.</title>
        <authorList>
            <consortium name="US DOE Joint Genome Institute (JGI-PGF)"/>
            <person name="Walter F."/>
            <person name="Albersmeier A."/>
            <person name="Kalinowski J."/>
            <person name="Ruckert C."/>
        </authorList>
    </citation>
    <scope>NUCLEOTIDE SEQUENCE</scope>
    <source>
        <strain evidence="2">JCM 19831</strain>
    </source>
</reference>
<keyword evidence="3" id="KW-1185">Reference proteome</keyword>
<dbReference type="GO" id="GO:0043041">
    <property type="term" value="P:amino acid activation for nonribosomal peptide biosynthetic process"/>
    <property type="evidence" value="ECO:0007669"/>
    <property type="project" value="TreeGrafter"/>
</dbReference>
<organism evidence="2 3">
    <name type="scientific">Dactylosporangium sucinum</name>
    <dbReference type="NCBI Taxonomy" id="1424081"/>
    <lineage>
        <taxon>Bacteria</taxon>
        <taxon>Bacillati</taxon>
        <taxon>Actinomycetota</taxon>
        <taxon>Actinomycetes</taxon>
        <taxon>Micromonosporales</taxon>
        <taxon>Micromonosporaceae</taxon>
        <taxon>Dactylosporangium</taxon>
    </lineage>
</organism>
<evidence type="ECO:0000259" key="1">
    <source>
        <dbReference type="Pfam" id="PF00668"/>
    </source>
</evidence>
<dbReference type="Gene3D" id="3.30.559.10">
    <property type="entry name" value="Chloramphenicol acetyltransferase-like domain"/>
    <property type="match status" value="1"/>
</dbReference>
<name>A0A917WR57_9ACTN</name>
<dbReference type="PANTHER" id="PTHR45527">
    <property type="entry name" value="NONRIBOSOMAL PEPTIDE SYNTHETASE"/>
    <property type="match status" value="1"/>
</dbReference>
<dbReference type="PANTHER" id="PTHR45527:SF1">
    <property type="entry name" value="FATTY ACID SYNTHASE"/>
    <property type="match status" value="1"/>
</dbReference>
<proteinExistence type="predicted"/>
<reference evidence="2" key="2">
    <citation type="submission" date="2020-09" db="EMBL/GenBank/DDBJ databases">
        <authorList>
            <person name="Sun Q."/>
            <person name="Ohkuma M."/>
        </authorList>
    </citation>
    <scope>NUCLEOTIDE SEQUENCE</scope>
    <source>
        <strain evidence="2">JCM 19831</strain>
    </source>
</reference>
<dbReference type="InterPro" id="IPR001242">
    <property type="entry name" value="Condensation_dom"/>
</dbReference>
<dbReference type="SUPFAM" id="SSF52777">
    <property type="entry name" value="CoA-dependent acyltransferases"/>
    <property type="match status" value="2"/>
</dbReference>